<dbReference type="NCBIfam" id="TIGR02432">
    <property type="entry name" value="lysidine_TilS_N"/>
    <property type="match status" value="1"/>
</dbReference>
<dbReference type="Gene3D" id="1.20.59.20">
    <property type="match status" value="1"/>
</dbReference>
<dbReference type="GO" id="GO:0006400">
    <property type="term" value="P:tRNA modification"/>
    <property type="evidence" value="ECO:0007669"/>
    <property type="project" value="UniProtKB-UniRule"/>
</dbReference>
<comment type="similarity">
    <text evidence="8">Belongs to the tRNA(Ile)-lysidine synthase family.</text>
</comment>
<dbReference type="PANTHER" id="PTHR43033">
    <property type="entry name" value="TRNA(ILE)-LYSIDINE SYNTHASE-RELATED"/>
    <property type="match status" value="1"/>
</dbReference>
<dbReference type="InterPro" id="IPR015262">
    <property type="entry name" value="tRNA_Ile_lys_synt_subst-bd"/>
</dbReference>
<dbReference type="Pfam" id="PF09179">
    <property type="entry name" value="TilS"/>
    <property type="match status" value="1"/>
</dbReference>
<proteinExistence type="inferred from homology"/>
<dbReference type="SUPFAM" id="SSF82829">
    <property type="entry name" value="MesJ substrate recognition domain-like"/>
    <property type="match status" value="1"/>
</dbReference>
<evidence type="ECO:0000256" key="3">
    <source>
        <dbReference type="ARBA" id="ARBA00022598"/>
    </source>
</evidence>
<dbReference type="EMBL" id="AMRJ01000005">
    <property type="protein sequence ID" value="EKF75121.1"/>
    <property type="molecule type" value="Genomic_DNA"/>
</dbReference>
<dbReference type="GO" id="GO:0005524">
    <property type="term" value="F:ATP binding"/>
    <property type="evidence" value="ECO:0007669"/>
    <property type="project" value="UniProtKB-UniRule"/>
</dbReference>
<dbReference type="CDD" id="cd01992">
    <property type="entry name" value="TilS_N"/>
    <property type="match status" value="1"/>
</dbReference>
<keyword evidence="2 8" id="KW-0963">Cytoplasm</keyword>
<evidence type="ECO:0000256" key="6">
    <source>
        <dbReference type="ARBA" id="ARBA00022840"/>
    </source>
</evidence>
<dbReference type="SMART" id="SM00977">
    <property type="entry name" value="TilS_C"/>
    <property type="match status" value="1"/>
</dbReference>
<dbReference type="OrthoDB" id="9807403at2"/>
<evidence type="ECO:0000256" key="8">
    <source>
        <dbReference type="HAMAP-Rule" id="MF_01161"/>
    </source>
</evidence>
<feature type="domain" description="Lysidine-tRNA(Ile) synthetase C-terminal" evidence="9">
    <location>
        <begin position="349"/>
        <end position="417"/>
    </location>
</feature>
<dbReference type="STRING" id="1177179.A11A3_05494"/>
<dbReference type="PATRIC" id="fig|1177179.3.peg.1103"/>
<dbReference type="Pfam" id="PF01171">
    <property type="entry name" value="ATP_bind_3"/>
    <property type="match status" value="1"/>
</dbReference>
<accession>L0WDL4</accession>
<protein>
    <recommendedName>
        <fullName evidence="8">tRNA(Ile)-lysidine synthase</fullName>
        <ecNumber evidence="8">6.3.4.19</ecNumber>
    </recommendedName>
    <alternativeName>
        <fullName evidence="8">tRNA(Ile)-2-lysyl-cytidine synthase</fullName>
    </alternativeName>
    <alternativeName>
        <fullName evidence="8">tRNA(Ile)-lysidine synthetase</fullName>
    </alternativeName>
</protein>
<gene>
    <name evidence="8" type="primary">tilS</name>
    <name evidence="10" type="ORF">A11A3_05494</name>
</gene>
<comment type="caution">
    <text evidence="10">The sequence shown here is derived from an EMBL/GenBank/DDBJ whole genome shotgun (WGS) entry which is preliminary data.</text>
</comment>
<dbReference type="GO" id="GO:0005737">
    <property type="term" value="C:cytoplasm"/>
    <property type="evidence" value="ECO:0007669"/>
    <property type="project" value="UniProtKB-SubCell"/>
</dbReference>
<dbReference type="PANTHER" id="PTHR43033:SF1">
    <property type="entry name" value="TRNA(ILE)-LYSIDINE SYNTHASE-RELATED"/>
    <property type="match status" value="1"/>
</dbReference>
<keyword evidence="5 8" id="KW-0547">Nucleotide-binding</keyword>
<evidence type="ECO:0000259" key="9">
    <source>
        <dbReference type="SMART" id="SM00977"/>
    </source>
</evidence>
<comment type="subcellular location">
    <subcellularLocation>
        <location evidence="1 8">Cytoplasm</location>
    </subcellularLocation>
</comment>
<dbReference type="Proteomes" id="UP000010164">
    <property type="component" value="Unassembled WGS sequence"/>
</dbReference>
<evidence type="ECO:0000256" key="1">
    <source>
        <dbReference type="ARBA" id="ARBA00004496"/>
    </source>
</evidence>
<feature type="binding site" evidence="8">
    <location>
        <begin position="22"/>
        <end position="27"/>
    </location>
    <ligand>
        <name>ATP</name>
        <dbReference type="ChEBI" id="CHEBI:30616"/>
    </ligand>
</feature>
<comment type="function">
    <text evidence="8">Ligates lysine onto the cytidine present at position 34 of the AUA codon-specific tRNA(Ile) that contains the anticodon CAU, in an ATP-dependent manner. Cytidine is converted to lysidine, thus changing the amino acid specificity of the tRNA from methionine to isoleucine.</text>
</comment>
<comment type="catalytic activity">
    <reaction evidence="7 8">
        <text>cytidine(34) in tRNA(Ile2) + L-lysine + ATP = lysidine(34) in tRNA(Ile2) + AMP + diphosphate + H(+)</text>
        <dbReference type="Rhea" id="RHEA:43744"/>
        <dbReference type="Rhea" id="RHEA-COMP:10625"/>
        <dbReference type="Rhea" id="RHEA-COMP:10670"/>
        <dbReference type="ChEBI" id="CHEBI:15378"/>
        <dbReference type="ChEBI" id="CHEBI:30616"/>
        <dbReference type="ChEBI" id="CHEBI:32551"/>
        <dbReference type="ChEBI" id="CHEBI:33019"/>
        <dbReference type="ChEBI" id="CHEBI:82748"/>
        <dbReference type="ChEBI" id="CHEBI:83665"/>
        <dbReference type="ChEBI" id="CHEBI:456215"/>
        <dbReference type="EC" id="6.3.4.19"/>
    </reaction>
</comment>
<evidence type="ECO:0000256" key="4">
    <source>
        <dbReference type="ARBA" id="ARBA00022694"/>
    </source>
</evidence>
<dbReference type="SUPFAM" id="SSF52402">
    <property type="entry name" value="Adenine nucleotide alpha hydrolases-like"/>
    <property type="match status" value="1"/>
</dbReference>
<name>L0WDL4_9GAMM</name>
<dbReference type="InterPro" id="IPR011063">
    <property type="entry name" value="TilS/TtcA_N"/>
</dbReference>
<evidence type="ECO:0000256" key="5">
    <source>
        <dbReference type="ARBA" id="ARBA00022741"/>
    </source>
</evidence>
<organism evidence="10 11">
    <name type="scientific">Alcanivorax hongdengensis A-11-3</name>
    <dbReference type="NCBI Taxonomy" id="1177179"/>
    <lineage>
        <taxon>Bacteria</taxon>
        <taxon>Pseudomonadati</taxon>
        <taxon>Pseudomonadota</taxon>
        <taxon>Gammaproteobacteria</taxon>
        <taxon>Oceanospirillales</taxon>
        <taxon>Alcanivoracaceae</taxon>
        <taxon>Alcanivorax</taxon>
    </lineage>
</organism>
<keyword evidence="11" id="KW-1185">Reference proteome</keyword>
<sequence length="425" mass="47405">MIPDARTLAGQAPDGPLLLAFSGGLDSTVLLHLLTRAGLGPRLRVVHINHRLQADSDHWAACCRERVTALGLAFEMVTVAVDTGKGMEAGAREARYRALESLADGATVVTAHHRDDQAETLLLHLLRGTGVAGLGAMRPLHRRGTLQIWRPLLASRRDELLALAERRQLQWIEDPSNRDLAPRRNFLRHRVLPLLAERWPAVVETLARNARHLEEAGWLLDERAEEDAEAVARGETLKVAPLLALSGPRRRNLLRWWLRREASQAPSAAVLAQIEDLLAAPADRQARVEWGGWQLRRFQGQLYRLRLSALAPLRGEQAWQSEQGACQLGAWQLRPGTGAVPVPVPPGRLILRPFRGGERLRRNGMHQQVSELWRAAGVPPWQRRQWPLLYRDEELVCVPGVGLADSVAPQDCQLWHLSPIEAIAD</sequence>
<dbReference type="AlphaFoldDB" id="L0WDL4"/>
<keyword evidence="6 8" id="KW-0067">ATP-binding</keyword>
<dbReference type="EC" id="6.3.4.19" evidence="8"/>
<evidence type="ECO:0000256" key="2">
    <source>
        <dbReference type="ARBA" id="ARBA00022490"/>
    </source>
</evidence>
<dbReference type="SUPFAM" id="SSF56037">
    <property type="entry name" value="PheT/TilS domain"/>
    <property type="match status" value="1"/>
</dbReference>
<dbReference type="HAMAP" id="MF_01161">
    <property type="entry name" value="tRNA_Ile_lys_synt"/>
    <property type="match status" value="1"/>
</dbReference>
<keyword evidence="4 8" id="KW-0819">tRNA processing</keyword>
<evidence type="ECO:0000313" key="11">
    <source>
        <dbReference type="Proteomes" id="UP000010164"/>
    </source>
</evidence>
<dbReference type="InterPro" id="IPR014729">
    <property type="entry name" value="Rossmann-like_a/b/a_fold"/>
</dbReference>
<dbReference type="InterPro" id="IPR012094">
    <property type="entry name" value="tRNA_Ile_lys_synt"/>
</dbReference>
<dbReference type="InterPro" id="IPR012796">
    <property type="entry name" value="Lysidine-tRNA-synth_C"/>
</dbReference>
<evidence type="ECO:0000313" key="10">
    <source>
        <dbReference type="EMBL" id="EKF75121.1"/>
    </source>
</evidence>
<comment type="domain">
    <text evidence="8">The N-terminal region contains the highly conserved SGGXDS motif, predicted to be a P-loop motif involved in ATP binding.</text>
</comment>
<reference evidence="10 11" key="1">
    <citation type="journal article" date="2012" name="J. Bacteriol.">
        <title>Genome Sequence of the Alkane-Degrading Bacterium Alcanivorax hongdengensis Type Strain A-11-3.</title>
        <authorList>
            <person name="Lai Q."/>
            <person name="Shao Z."/>
        </authorList>
    </citation>
    <scope>NUCLEOTIDE SEQUENCE [LARGE SCALE GENOMIC DNA]</scope>
    <source>
        <strain evidence="10 11">A-11-3</strain>
    </source>
</reference>
<dbReference type="InterPro" id="IPR012795">
    <property type="entry name" value="tRNA_Ile_lys_synt_N"/>
</dbReference>
<keyword evidence="3 8" id="KW-0436">Ligase</keyword>
<dbReference type="RefSeq" id="WP_008928283.1">
    <property type="nucleotide sequence ID" value="NZ_AMRJ01000005.1"/>
</dbReference>
<dbReference type="Gene3D" id="3.40.50.620">
    <property type="entry name" value="HUPs"/>
    <property type="match status" value="1"/>
</dbReference>
<dbReference type="GO" id="GO:0032267">
    <property type="term" value="F:tRNA(Ile)-lysidine synthase activity"/>
    <property type="evidence" value="ECO:0007669"/>
    <property type="project" value="UniProtKB-EC"/>
</dbReference>
<dbReference type="NCBIfam" id="TIGR02433">
    <property type="entry name" value="lysidine_TilS_C"/>
    <property type="match status" value="1"/>
</dbReference>
<dbReference type="eggNOG" id="COG0037">
    <property type="taxonomic scope" value="Bacteria"/>
</dbReference>
<dbReference type="Pfam" id="PF11734">
    <property type="entry name" value="TilS_C"/>
    <property type="match status" value="1"/>
</dbReference>
<evidence type="ECO:0000256" key="7">
    <source>
        <dbReference type="ARBA" id="ARBA00048539"/>
    </source>
</evidence>